<dbReference type="GO" id="GO:0031490">
    <property type="term" value="F:chromatin DNA binding"/>
    <property type="evidence" value="ECO:0000318"/>
    <property type="project" value="GO_Central"/>
</dbReference>
<evidence type="ECO:0000313" key="3">
    <source>
        <dbReference type="EMBL" id="KXG25787.1"/>
    </source>
</evidence>
<dbReference type="Pfam" id="PF21539">
    <property type="entry name" value="Med15_C"/>
    <property type="match status" value="1"/>
</dbReference>
<dbReference type="PANTHER" id="PTHR33137">
    <property type="entry name" value="MEDIATOR OF RNA POLYMERASE II TRANSCRIPTION SUBUNIT 15A-RELATED"/>
    <property type="match status" value="1"/>
</dbReference>
<dbReference type="InterPro" id="IPR048386">
    <property type="entry name" value="Med15_C"/>
</dbReference>
<evidence type="ECO:0000313" key="4">
    <source>
        <dbReference type="Proteomes" id="UP000000768"/>
    </source>
</evidence>
<evidence type="ECO:0000259" key="2">
    <source>
        <dbReference type="Pfam" id="PF21539"/>
    </source>
</evidence>
<feature type="region of interest" description="Disordered" evidence="1">
    <location>
        <begin position="522"/>
        <end position="630"/>
    </location>
</feature>
<proteinExistence type="predicted"/>
<feature type="region of interest" description="Disordered" evidence="1">
    <location>
        <begin position="134"/>
        <end position="154"/>
    </location>
</feature>
<dbReference type="OMA" id="RWQDEVE"/>
<sequence>MADVSSSSGGGGSGSVRWQDEADPELRPLVVKQLEETMAGLCRALDKGRSPPEGLDQYVADFEEATFKKATDMIDYMKMISIRVSFGQKEAKLKAKSAADRKLKMQMVHQMMQTANMVQAIQGVNSSPITTTPQPVPMTASPSWPPPFQSPDQHTACSVASNMNSNVNQGPSDMMAMLYQNFNSEPATDAPVAPGVQSSQQIMQSVAMQTESQSSAMQLQPTNTAQCHPASTVQLQGQQIARPSGHQNHFLGQNVWDCVQHLLPTVQQEHFWITQQQVGMHMQRYQMLGANVGKMDTSYSGGWNNHQNAGWASGILSPSKVCGQTNMDSHPISPAQSQISVNKQSNLHCPLPPHESISQTRQNIVTTLAGQQSHSNQSPGVTSPCFSYKSPGALQSSLTNDFVELCCTPSPISKFWVASPNESPKSRSQSPIAKQGLVADGSPCVSVNSALTSAEKTGFEAAASPSTLVKPVSPSAIIKSGIVPAALPSDSDSSFLLHDNNAAVNGCKQATTTKLSTLVPPADQAEDQEHGGAETPVAKTPAPPADQAGDQEHGGAETPVAKTPAPSADQAEDQEHSGAETPVAKTPAPSADQAEDQEHSGAETPVAKTPASPADQSKDQEHRGAETPVAKKPIDRLIAAVLSSSPAVIRSSFNLMKSAVIDMDSVPLSIGSNNKMKRVYAVTSTSESPTLSSTDDSAVTSEFNASDAASSRYHSGKRQKPQNAKDALLDEIEAVNSRLIDTLISITSEDGADGITSCNGTTLIKLSYTAVSLAPGLKSKFGVSGNFQPLVLPTTLSIPADYPRSSPVIVDDEGDARIRNKFSSISMAVDRAFRLALDNLQEPRSLKEIARVWDSCVRRAVTEYVHQLGGDTNSSLCRCQGWVKA</sequence>
<evidence type="ECO:0000256" key="1">
    <source>
        <dbReference type="SAM" id="MobiDB-lite"/>
    </source>
</evidence>
<dbReference type="Gramene" id="KXG25787">
    <property type="protein sequence ID" value="KXG25787"/>
    <property type="gene ID" value="SORBI_3006G011500"/>
</dbReference>
<dbReference type="GO" id="GO:0003713">
    <property type="term" value="F:transcription coactivator activity"/>
    <property type="evidence" value="ECO:0007669"/>
    <property type="project" value="InterPro"/>
</dbReference>
<reference evidence="4" key="2">
    <citation type="journal article" date="2018" name="Plant J.">
        <title>The Sorghum bicolor reference genome: improved assembly, gene annotations, a transcriptome atlas, and signatures of genome organization.</title>
        <authorList>
            <person name="McCormick R.F."/>
            <person name="Truong S.K."/>
            <person name="Sreedasyam A."/>
            <person name="Jenkins J."/>
            <person name="Shu S."/>
            <person name="Sims D."/>
            <person name="Kennedy M."/>
            <person name="Amirebrahimi M."/>
            <person name="Weers B.D."/>
            <person name="McKinley B."/>
            <person name="Mattison A."/>
            <person name="Morishige D.T."/>
            <person name="Grimwood J."/>
            <person name="Schmutz J."/>
            <person name="Mullet J.E."/>
        </authorList>
    </citation>
    <scope>NUCLEOTIDE SEQUENCE [LARGE SCALE GENOMIC DNA]</scope>
    <source>
        <strain evidence="4">cv. BTx623</strain>
    </source>
</reference>
<organism evidence="3 4">
    <name type="scientific">Sorghum bicolor</name>
    <name type="common">Sorghum</name>
    <name type="synonym">Sorghum vulgare</name>
    <dbReference type="NCBI Taxonomy" id="4558"/>
    <lineage>
        <taxon>Eukaryota</taxon>
        <taxon>Viridiplantae</taxon>
        <taxon>Streptophyta</taxon>
        <taxon>Embryophyta</taxon>
        <taxon>Tracheophyta</taxon>
        <taxon>Spermatophyta</taxon>
        <taxon>Magnoliopsida</taxon>
        <taxon>Liliopsida</taxon>
        <taxon>Poales</taxon>
        <taxon>Poaceae</taxon>
        <taxon>PACMAD clade</taxon>
        <taxon>Panicoideae</taxon>
        <taxon>Andropogonodae</taxon>
        <taxon>Andropogoneae</taxon>
        <taxon>Sorghinae</taxon>
        <taxon>Sorghum</taxon>
    </lineage>
</organism>
<accession>A0A1B6PJH5</accession>
<name>A0A1B6PJH5_SORBI</name>
<reference evidence="3 4" key="1">
    <citation type="journal article" date="2009" name="Nature">
        <title>The Sorghum bicolor genome and the diversification of grasses.</title>
        <authorList>
            <person name="Paterson A.H."/>
            <person name="Bowers J.E."/>
            <person name="Bruggmann R."/>
            <person name="Dubchak I."/>
            <person name="Grimwood J."/>
            <person name="Gundlach H."/>
            <person name="Haberer G."/>
            <person name="Hellsten U."/>
            <person name="Mitros T."/>
            <person name="Poliakov A."/>
            <person name="Schmutz J."/>
            <person name="Spannagl M."/>
            <person name="Tang H."/>
            <person name="Wang X."/>
            <person name="Wicker T."/>
            <person name="Bharti A.K."/>
            <person name="Chapman J."/>
            <person name="Feltus F.A."/>
            <person name="Gowik U."/>
            <person name="Grigoriev I.V."/>
            <person name="Lyons E."/>
            <person name="Maher C.A."/>
            <person name="Martis M."/>
            <person name="Narechania A."/>
            <person name="Otillar R.P."/>
            <person name="Penning B.W."/>
            <person name="Salamov A.A."/>
            <person name="Wang Y."/>
            <person name="Zhang L."/>
            <person name="Carpita N.C."/>
            <person name="Freeling M."/>
            <person name="Gingle A.R."/>
            <person name="Hash C.T."/>
            <person name="Keller B."/>
            <person name="Klein P."/>
            <person name="Kresovich S."/>
            <person name="McCann M.C."/>
            <person name="Ming R."/>
            <person name="Peterson D.G."/>
            <person name="Mehboob-ur-Rahman"/>
            <person name="Ware D."/>
            <person name="Westhoff P."/>
            <person name="Mayer K.F."/>
            <person name="Messing J."/>
            <person name="Rokhsar D.S."/>
        </authorList>
    </citation>
    <scope>NUCLEOTIDE SEQUENCE [LARGE SCALE GENOMIC DNA]</scope>
    <source>
        <strain evidence="4">cv. BTx623</strain>
    </source>
</reference>
<dbReference type="InParanoid" id="A0A1B6PJH5"/>
<dbReference type="PANTHER" id="PTHR33137:SF42">
    <property type="entry name" value="MEDIATOR COMPLEX SUBUNIT 15 KIX DOMAIN-CONTAINING PROTEIN"/>
    <property type="match status" value="1"/>
</dbReference>
<keyword evidence="4" id="KW-1185">Reference proteome</keyword>
<dbReference type="OrthoDB" id="685228at2759"/>
<dbReference type="EMBL" id="CM000765">
    <property type="protein sequence ID" value="KXG25787.1"/>
    <property type="molecule type" value="Genomic_DNA"/>
</dbReference>
<dbReference type="FunCoup" id="A0A1B6PJH5">
    <property type="interactions" value="614"/>
</dbReference>
<feature type="domain" description="ARC105/Med15 mediator subunit C-terminal" evidence="2">
    <location>
        <begin position="788"/>
        <end position="858"/>
    </location>
</feature>
<feature type="region of interest" description="Disordered" evidence="1">
    <location>
        <begin position="706"/>
        <end position="725"/>
    </location>
</feature>
<dbReference type="InterPro" id="IPR044661">
    <property type="entry name" value="MED15a/b/c-like"/>
</dbReference>
<dbReference type="eggNOG" id="ENOG502QQV3">
    <property type="taxonomic scope" value="Eukaryota"/>
</dbReference>
<feature type="compositionally biased region" description="Basic and acidic residues" evidence="1">
    <location>
        <begin position="616"/>
        <end position="625"/>
    </location>
</feature>
<gene>
    <name evidence="3" type="ORF">SORBI_3006G011500</name>
</gene>
<dbReference type="AlphaFoldDB" id="A0A1B6PJH5"/>
<feature type="region of interest" description="Disordered" evidence="1">
    <location>
        <begin position="1"/>
        <end position="24"/>
    </location>
</feature>
<dbReference type="ExpressionAtlas" id="A0A1B6PJH5">
    <property type="expression patterns" value="baseline and differential"/>
</dbReference>
<protein>
    <recommendedName>
        <fullName evidence="2">ARC105/Med15 mediator subunit C-terminal domain-containing protein</fullName>
    </recommendedName>
</protein>
<dbReference type="Proteomes" id="UP000000768">
    <property type="component" value="Chromosome 6"/>
</dbReference>